<dbReference type="EMBL" id="CAVLGL010000084">
    <property type="protein sequence ID" value="CAK1589436.1"/>
    <property type="molecule type" value="Genomic_DNA"/>
</dbReference>
<feature type="domain" description="Integrase zinc-binding" evidence="1">
    <location>
        <begin position="2"/>
        <end position="30"/>
    </location>
</feature>
<dbReference type="InterPro" id="IPR012337">
    <property type="entry name" value="RNaseH-like_sf"/>
</dbReference>
<organism evidence="2 3">
    <name type="scientific">Parnassius mnemosyne</name>
    <name type="common">clouded apollo</name>
    <dbReference type="NCBI Taxonomy" id="213953"/>
    <lineage>
        <taxon>Eukaryota</taxon>
        <taxon>Metazoa</taxon>
        <taxon>Ecdysozoa</taxon>
        <taxon>Arthropoda</taxon>
        <taxon>Hexapoda</taxon>
        <taxon>Insecta</taxon>
        <taxon>Pterygota</taxon>
        <taxon>Neoptera</taxon>
        <taxon>Endopterygota</taxon>
        <taxon>Lepidoptera</taxon>
        <taxon>Glossata</taxon>
        <taxon>Ditrysia</taxon>
        <taxon>Papilionoidea</taxon>
        <taxon>Papilionidae</taxon>
        <taxon>Parnassiinae</taxon>
        <taxon>Parnassini</taxon>
        <taxon>Parnassius</taxon>
        <taxon>Driopa</taxon>
    </lineage>
</organism>
<name>A0AAV1L261_9NEOP</name>
<dbReference type="SUPFAM" id="SSF53098">
    <property type="entry name" value="Ribonuclease H-like"/>
    <property type="match status" value="1"/>
</dbReference>
<dbReference type="InterPro" id="IPR052160">
    <property type="entry name" value="Gypsy_RT_Integrase-like"/>
</dbReference>
<gene>
    <name evidence="2" type="ORF">PARMNEM_LOCUS9936</name>
</gene>
<accession>A0AAV1L261</accession>
<dbReference type="InterPro" id="IPR036397">
    <property type="entry name" value="RNaseH_sf"/>
</dbReference>
<sequence>MEIRERFYWVHCRDDVEDWCRKCTSCAAVKGPQIRSRGALKLYNVGAQWERIAIDVAGPFPESESGNKYFMVVMDYFTKWPEVFAIPNQEASTVADKLVYEVFCRFFGLLITACIVKYCHGGCQAVSSDLNTKWRAADVLEQIAHDYYQSQALGPDDVGDTQKRFATIFSRALLLFLISDKHDVQESVEDAAQKIWKYLDQPADVIGGKYRSLISTYLNIVEQPTTDVQTVCPDTVREPECIKALSKLTKKRIERCPEYSKNIDLYTRLSEWLSSCGVQNCLQDLTFFATANCSDSVAIDFFVNKVSVEYSDTFKIFKDIFKTVLSEQYTCNSFSFL</sequence>
<evidence type="ECO:0000313" key="3">
    <source>
        <dbReference type="Proteomes" id="UP001314205"/>
    </source>
</evidence>
<comment type="caution">
    <text evidence="2">The sequence shown here is derived from an EMBL/GenBank/DDBJ whole genome shotgun (WGS) entry which is preliminary data.</text>
</comment>
<protein>
    <recommendedName>
        <fullName evidence="1">Integrase zinc-binding domain-containing protein</fullName>
    </recommendedName>
</protein>
<reference evidence="2 3" key="1">
    <citation type="submission" date="2023-11" db="EMBL/GenBank/DDBJ databases">
        <authorList>
            <person name="Hedman E."/>
            <person name="Englund M."/>
            <person name="Stromberg M."/>
            <person name="Nyberg Akerstrom W."/>
            <person name="Nylinder S."/>
            <person name="Jareborg N."/>
            <person name="Kallberg Y."/>
            <person name="Kronander E."/>
        </authorList>
    </citation>
    <scope>NUCLEOTIDE SEQUENCE [LARGE SCALE GENOMIC DNA]</scope>
</reference>
<evidence type="ECO:0000259" key="1">
    <source>
        <dbReference type="Pfam" id="PF17921"/>
    </source>
</evidence>
<dbReference type="Proteomes" id="UP001314205">
    <property type="component" value="Unassembled WGS sequence"/>
</dbReference>
<dbReference type="GO" id="GO:0003676">
    <property type="term" value="F:nucleic acid binding"/>
    <property type="evidence" value="ECO:0007669"/>
    <property type="project" value="InterPro"/>
</dbReference>
<evidence type="ECO:0000313" key="2">
    <source>
        <dbReference type="EMBL" id="CAK1589436.1"/>
    </source>
</evidence>
<dbReference type="Gene3D" id="3.30.420.10">
    <property type="entry name" value="Ribonuclease H-like superfamily/Ribonuclease H"/>
    <property type="match status" value="1"/>
</dbReference>
<dbReference type="AlphaFoldDB" id="A0AAV1L261"/>
<dbReference type="PANTHER" id="PTHR47266">
    <property type="entry name" value="ENDONUCLEASE-RELATED"/>
    <property type="match status" value="1"/>
</dbReference>
<proteinExistence type="predicted"/>
<dbReference type="Pfam" id="PF17921">
    <property type="entry name" value="Integrase_H2C2"/>
    <property type="match status" value="1"/>
</dbReference>
<keyword evidence="3" id="KW-1185">Reference proteome</keyword>
<dbReference type="InterPro" id="IPR041588">
    <property type="entry name" value="Integrase_H2C2"/>
</dbReference>